<name>A0A834JKH5_VESPE</name>
<proteinExistence type="predicted"/>
<protein>
    <submittedName>
        <fullName evidence="2">Uncharacterized protein</fullName>
    </submittedName>
</protein>
<evidence type="ECO:0000256" key="1">
    <source>
        <dbReference type="SAM" id="MobiDB-lite"/>
    </source>
</evidence>
<evidence type="ECO:0000313" key="2">
    <source>
        <dbReference type="EMBL" id="KAF7390478.1"/>
    </source>
</evidence>
<organism evidence="2 3">
    <name type="scientific">Vespula pensylvanica</name>
    <name type="common">Western yellow jacket</name>
    <name type="synonym">Wasp</name>
    <dbReference type="NCBI Taxonomy" id="30213"/>
    <lineage>
        <taxon>Eukaryota</taxon>
        <taxon>Metazoa</taxon>
        <taxon>Ecdysozoa</taxon>
        <taxon>Arthropoda</taxon>
        <taxon>Hexapoda</taxon>
        <taxon>Insecta</taxon>
        <taxon>Pterygota</taxon>
        <taxon>Neoptera</taxon>
        <taxon>Endopterygota</taxon>
        <taxon>Hymenoptera</taxon>
        <taxon>Apocrita</taxon>
        <taxon>Aculeata</taxon>
        <taxon>Vespoidea</taxon>
        <taxon>Vespidae</taxon>
        <taxon>Vespinae</taxon>
        <taxon>Vespula</taxon>
    </lineage>
</organism>
<reference evidence="2" key="1">
    <citation type="journal article" date="2020" name="G3 (Bethesda)">
        <title>High-Quality Assemblies for Three Invasive Social Wasps from the &lt;i&gt;Vespula&lt;/i&gt; Genus.</title>
        <authorList>
            <person name="Harrop T.W.R."/>
            <person name="Guhlin J."/>
            <person name="McLaughlin G.M."/>
            <person name="Permina E."/>
            <person name="Stockwell P."/>
            <person name="Gilligan J."/>
            <person name="Le Lec M.F."/>
            <person name="Gruber M.A.M."/>
            <person name="Quinn O."/>
            <person name="Lovegrove M."/>
            <person name="Duncan E.J."/>
            <person name="Remnant E.J."/>
            <person name="Van Eeckhoven J."/>
            <person name="Graham B."/>
            <person name="Knapp R.A."/>
            <person name="Langford K.W."/>
            <person name="Kronenberg Z."/>
            <person name="Press M.O."/>
            <person name="Eacker S.M."/>
            <person name="Wilson-Rankin E.E."/>
            <person name="Purcell J."/>
            <person name="Lester P.J."/>
            <person name="Dearden P.K."/>
        </authorList>
    </citation>
    <scope>NUCLEOTIDE SEQUENCE</scope>
    <source>
        <strain evidence="2">Volc-1</strain>
    </source>
</reference>
<dbReference type="Proteomes" id="UP000600918">
    <property type="component" value="Unassembled WGS sequence"/>
</dbReference>
<accession>A0A834JKH5</accession>
<feature type="region of interest" description="Disordered" evidence="1">
    <location>
        <begin position="28"/>
        <end position="67"/>
    </location>
</feature>
<feature type="compositionally biased region" description="Polar residues" evidence="1">
    <location>
        <begin position="40"/>
        <end position="50"/>
    </location>
</feature>
<keyword evidence="3" id="KW-1185">Reference proteome</keyword>
<dbReference type="EMBL" id="JACSDY010000023">
    <property type="protein sequence ID" value="KAF7390478.1"/>
    <property type="molecule type" value="Genomic_DNA"/>
</dbReference>
<dbReference type="AlphaFoldDB" id="A0A834JKH5"/>
<gene>
    <name evidence="2" type="ORF">H0235_017640</name>
</gene>
<evidence type="ECO:0000313" key="3">
    <source>
        <dbReference type="Proteomes" id="UP000600918"/>
    </source>
</evidence>
<sequence>MSAFALRNGARDRGVVTWNFDPASTATTTATGSHGVAGQPDSQTAVCQSTGGAEGRERDVRGGGGGGGGGGCSYVGTCGGASPVQAAAAATTAVSVVGVLRPITVLQLVHARAGVLES</sequence>
<comment type="caution">
    <text evidence="2">The sequence shown here is derived from an EMBL/GenBank/DDBJ whole genome shotgun (WGS) entry which is preliminary data.</text>
</comment>